<dbReference type="InterPro" id="IPR029068">
    <property type="entry name" value="Glyas_Bleomycin-R_OHBP_Dase"/>
</dbReference>
<dbReference type="SUPFAM" id="SSF54593">
    <property type="entry name" value="Glyoxalase/Bleomycin resistance protein/Dihydroxybiphenyl dioxygenase"/>
    <property type="match status" value="2"/>
</dbReference>
<dbReference type="InterPro" id="IPR052164">
    <property type="entry name" value="Anthracycline_SecMetBiosynth"/>
</dbReference>
<dbReference type="InterPro" id="IPR004360">
    <property type="entry name" value="Glyas_Fos-R_dOase_dom"/>
</dbReference>
<accession>A0A6P2C6Y1</accession>
<dbReference type="PANTHER" id="PTHR33993:SF10">
    <property type="entry name" value="CONSERVED PROTEIN"/>
    <property type="match status" value="1"/>
</dbReference>
<keyword evidence="3" id="KW-1185">Reference proteome</keyword>
<sequence>MAQANGVPCWMDLLTSDTERAREFYGRVLGWTAAEASDEFGGYFMFFADGAPAAGCMPTQPGVGIADVWGTYLTEDDADTALARVAEHGGAVRVPAMPVADLGIQAIVEDPSGARIGIWQPGTFPGFGPVGTGKPGTPAWFELHTREHAGSVAFYRDALGWQPKVLSDTDEFRLTAIEDDGTGTPQPVAGIMDASGYLPAGEGPRWEVYLSVDSADKALQAAVELGGTVLREPEDTPYGRIGSAADPMGARFNVVSRL</sequence>
<name>A0A6P2C6Y1_9ACTN</name>
<protein>
    <submittedName>
        <fullName evidence="2">VOC family protein</fullName>
    </submittedName>
</protein>
<feature type="domain" description="VOC" evidence="1">
    <location>
        <begin position="137"/>
        <end position="257"/>
    </location>
</feature>
<gene>
    <name evidence="2" type="ORF">EAS64_06360</name>
</gene>
<dbReference type="OrthoDB" id="9793039at2"/>
<feature type="domain" description="VOC" evidence="1">
    <location>
        <begin position="7"/>
        <end position="121"/>
    </location>
</feature>
<dbReference type="InterPro" id="IPR037523">
    <property type="entry name" value="VOC_core"/>
</dbReference>
<dbReference type="InterPro" id="IPR041581">
    <property type="entry name" value="Glyoxalase_6"/>
</dbReference>
<organism evidence="2 3">
    <name type="scientific">Trebonia kvetii</name>
    <dbReference type="NCBI Taxonomy" id="2480626"/>
    <lineage>
        <taxon>Bacteria</taxon>
        <taxon>Bacillati</taxon>
        <taxon>Actinomycetota</taxon>
        <taxon>Actinomycetes</taxon>
        <taxon>Streptosporangiales</taxon>
        <taxon>Treboniaceae</taxon>
        <taxon>Trebonia</taxon>
    </lineage>
</organism>
<dbReference type="Proteomes" id="UP000460272">
    <property type="component" value="Unassembled WGS sequence"/>
</dbReference>
<proteinExistence type="predicted"/>
<reference evidence="2 3" key="1">
    <citation type="submission" date="2018-11" db="EMBL/GenBank/DDBJ databases">
        <title>Trebonia kvetii gen.nov., sp.nov., a novel acidophilic actinobacterium, and proposal of the new actinobacterial family Treboniaceae fam. nov.</title>
        <authorList>
            <person name="Rapoport D."/>
            <person name="Sagova-Mareckova M."/>
            <person name="Sedlacek I."/>
            <person name="Provaznik J."/>
            <person name="Kralova S."/>
            <person name="Pavlinic D."/>
            <person name="Benes V."/>
            <person name="Kopecky J."/>
        </authorList>
    </citation>
    <scope>NUCLEOTIDE SEQUENCE [LARGE SCALE GENOMIC DNA]</scope>
    <source>
        <strain evidence="2 3">15Tr583</strain>
    </source>
</reference>
<dbReference type="PANTHER" id="PTHR33993">
    <property type="entry name" value="GLYOXALASE-RELATED"/>
    <property type="match status" value="1"/>
</dbReference>
<dbReference type="Gene3D" id="3.10.180.10">
    <property type="entry name" value="2,3-Dihydroxybiphenyl 1,2-Dioxygenase, domain 1"/>
    <property type="match status" value="2"/>
</dbReference>
<evidence type="ECO:0000313" key="3">
    <source>
        <dbReference type="Proteomes" id="UP000460272"/>
    </source>
</evidence>
<dbReference type="AlphaFoldDB" id="A0A6P2C6Y1"/>
<dbReference type="RefSeq" id="WP_145851706.1">
    <property type="nucleotide sequence ID" value="NZ_RPFW01000001.1"/>
</dbReference>
<dbReference type="Pfam" id="PF18029">
    <property type="entry name" value="Glyoxalase_6"/>
    <property type="match status" value="1"/>
</dbReference>
<dbReference type="PROSITE" id="PS51819">
    <property type="entry name" value="VOC"/>
    <property type="match status" value="2"/>
</dbReference>
<dbReference type="CDD" id="cd07247">
    <property type="entry name" value="SgaA_N_like"/>
    <property type="match status" value="2"/>
</dbReference>
<comment type="caution">
    <text evidence="2">The sequence shown here is derived from an EMBL/GenBank/DDBJ whole genome shotgun (WGS) entry which is preliminary data.</text>
</comment>
<dbReference type="EMBL" id="RPFW01000001">
    <property type="protein sequence ID" value="TVZ06950.1"/>
    <property type="molecule type" value="Genomic_DNA"/>
</dbReference>
<dbReference type="Pfam" id="PF00903">
    <property type="entry name" value="Glyoxalase"/>
    <property type="match status" value="1"/>
</dbReference>
<evidence type="ECO:0000313" key="2">
    <source>
        <dbReference type="EMBL" id="TVZ06950.1"/>
    </source>
</evidence>
<evidence type="ECO:0000259" key="1">
    <source>
        <dbReference type="PROSITE" id="PS51819"/>
    </source>
</evidence>